<keyword evidence="1" id="KW-0812">Transmembrane</keyword>
<name>A0A6A6P3K4_9PEZI</name>
<feature type="transmembrane region" description="Helical" evidence="1">
    <location>
        <begin position="50"/>
        <end position="75"/>
    </location>
</feature>
<evidence type="ECO:0000313" key="2">
    <source>
        <dbReference type="EMBL" id="KAF2458601.1"/>
    </source>
</evidence>
<evidence type="ECO:0000313" key="3">
    <source>
        <dbReference type="Proteomes" id="UP000799766"/>
    </source>
</evidence>
<dbReference type="AlphaFoldDB" id="A0A6A6P3K4"/>
<keyword evidence="1" id="KW-1133">Transmembrane helix</keyword>
<evidence type="ECO:0000256" key="1">
    <source>
        <dbReference type="SAM" id="Phobius"/>
    </source>
</evidence>
<organism evidence="2 3">
    <name type="scientific">Lineolata rhizophorae</name>
    <dbReference type="NCBI Taxonomy" id="578093"/>
    <lineage>
        <taxon>Eukaryota</taxon>
        <taxon>Fungi</taxon>
        <taxon>Dikarya</taxon>
        <taxon>Ascomycota</taxon>
        <taxon>Pezizomycotina</taxon>
        <taxon>Dothideomycetes</taxon>
        <taxon>Dothideomycetes incertae sedis</taxon>
        <taxon>Lineolatales</taxon>
        <taxon>Lineolataceae</taxon>
        <taxon>Lineolata</taxon>
    </lineage>
</organism>
<feature type="transmembrane region" description="Helical" evidence="1">
    <location>
        <begin position="20"/>
        <end position="38"/>
    </location>
</feature>
<gene>
    <name evidence="2" type="ORF">BDY21DRAFT_207078</name>
</gene>
<dbReference type="Proteomes" id="UP000799766">
    <property type="component" value="Unassembled WGS sequence"/>
</dbReference>
<protein>
    <submittedName>
        <fullName evidence="2">Uncharacterized protein</fullName>
    </submittedName>
</protein>
<reference evidence="2" key="1">
    <citation type="journal article" date="2020" name="Stud. Mycol.">
        <title>101 Dothideomycetes genomes: a test case for predicting lifestyles and emergence of pathogens.</title>
        <authorList>
            <person name="Haridas S."/>
            <person name="Albert R."/>
            <person name="Binder M."/>
            <person name="Bloem J."/>
            <person name="Labutti K."/>
            <person name="Salamov A."/>
            <person name="Andreopoulos B."/>
            <person name="Baker S."/>
            <person name="Barry K."/>
            <person name="Bills G."/>
            <person name="Bluhm B."/>
            <person name="Cannon C."/>
            <person name="Castanera R."/>
            <person name="Culley D."/>
            <person name="Daum C."/>
            <person name="Ezra D."/>
            <person name="Gonzalez J."/>
            <person name="Henrissat B."/>
            <person name="Kuo A."/>
            <person name="Liang C."/>
            <person name="Lipzen A."/>
            <person name="Lutzoni F."/>
            <person name="Magnuson J."/>
            <person name="Mondo S."/>
            <person name="Nolan M."/>
            <person name="Ohm R."/>
            <person name="Pangilinan J."/>
            <person name="Park H.-J."/>
            <person name="Ramirez L."/>
            <person name="Alfaro M."/>
            <person name="Sun H."/>
            <person name="Tritt A."/>
            <person name="Yoshinaga Y."/>
            <person name="Zwiers L.-H."/>
            <person name="Turgeon B."/>
            <person name="Goodwin S."/>
            <person name="Spatafora J."/>
            <person name="Crous P."/>
            <person name="Grigoriev I."/>
        </authorList>
    </citation>
    <scope>NUCLEOTIDE SEQUENCE</scope>
    <source>
        <strain evidence="2">ATCC 16933</strain>
    </source>
</reference>
<proteinExistence type="predicted"/>
<dbReference type="EMBL" id="MU001677">
    <property type="protein sequence ID" value="KAF2458601.1"/>
    <property type="molecule type" value="Genomic_DNA"/>
</dbReference>
<keyword evidence="3" id="KW-1185">Reference proteome</keyword>
<sequence>MWWCVGSMYTYAGRRVRRRVDAWTTGFAGIALLEVGMLTEGSCTGSVGGFFATVGVVNRIGVSYVRLLVFLAMCFELSALFEPRTSCCIHCFPRSPSIFPFSHSNFPNSSLLAVCGPRPTVRVA</sequence>
<keyword evidence="1" id="KW-0472">Membrane</keyword>
<accession>A0A6A6P3K4</accession>